<evidence type="ECO:0000313" key="3">
    <source>
        <dbReference type="EMBL" id="PNS07755.1"/>
    </source>
</evidence>
<comment type="caution">
    <text evidence="3">The sequence shown here is derived from an EMBL/GenBank/DDBJ whole genome shotgun (WGS) entry which is preliminary data.</text>
</comment>
<keyword evidence="1" id="KW-0597">Phosphoprotein</keyword>
<reference evidence="3 4" key="1">
    <citation type="submission" date="2017-08" db="EMBL/GenBank/DDBJ databases">
        <title>Lysobacter sylvestris genome.</title>
        <authorList>
            <person name="Zhang D.-C."/>
            <person name="Albuquerque L."/>
            <person name="Franca L."/>
            <person name="Froufe H.J.C."/>
            <person name="Barroso C."/>
            <person name="Egas C."/>
            <person name="Da Costa M."/>
            <person name="Margesin R."/>
        </authorList>
    </citation>
    <scope>NUCLEOTIDE SEQUENCE [LARGE SCALE GENOMIC DNA]</scope>
    <source>
        <strain evidence="3 4">AM20-91</strain>
    </source>
</reference>
<protein>
    <submittedName>
        <fullName evidence="3">Response regulator receiver domain-containing protein</fullName>
    </submittedName>
</protein>
<dbReference type="InterPro" id="IPR011006">
    <property type="entry name" value="CheY-like_superfamily"/>
</dbReference>
<keyword evidence="4" id="KW-1185">Reference proteome</keyword>
<gene>
    <name evidence="3" type="ORF">Lysil_1931</name>
</gene>
<evidence type="ECO:0000256" key="1">
    <source>
        <dbReference type="PROSITE-ProRule" id="PRU00169"/>
    </source>
</evidence>
<accession>A0A2K1PY81</accession>
<dbReference type="GO" id="GO:0000160">
    <property type="term" value="P:phosphorelay signal transduction system"/>
    <property type="evidence" value="ECO:0007669"/>
    <property type="project" value="InterPro"/>
</dbReference>
<evidence type="ECO:0000259" key="2">
    <source>
        <dbReference type="PROSITE" id="PS50110"/>
    </source>
</evidence>
<feature type="modified residue" description="4-aspartylphosphate" evidence="1">
    <location>
        <position position="54"/>
    </location>
</feature>
<dbReference type="Gene3D" id="3.40.50.2300">
    <property type="match status" value="1"/>
</dbReference>
<dbReference type="SUPFAM" id="SSF52172">
    <property type="entry name" value="CheY-like"/>
    <property type="match status" value="1"/>
</dbReference>
<dbReference type="AlphaFoldDB" id="A0A2K1PY81"/>
<name>A0A2K1PY81_9GAMM</name>
<dbReference type="Proteomes" id="UP000236220">
    <property type="component" value="Unassembled WGS sequence"/>
</dbReference>
<dbReference type="RefSeq" id="WP_165782462.1">
    <property type="nucleotide sequence ID" value="NZ_NPZB01000002.1"/>
</dbReference>
<dbReference type="SMART" id="SM00448">
    <property type="entry name" value="REC"/>
    <property type="match status" value="1"/>
</dbReference>
<dbReference type="InterPro" id="IPR001789">
    <property type="entry name" value="Sig_transdc_resp-reg_receiver"/>
</dbReference>
<organism evidence="3 4">
    <name type="scientific">Solilutibacter silvestris</name>
    <dbReference type="NCBI Taxonomy" id="1645665"/>
    <lineage>
        <taxon>Bacteria</taxon>
        <taxon>Pseudomonadati</taxon>
        <taxon>Pseudomonadota</taxon>
        <taxon>Gammaproteobacteria</taxon>
        <taxon>Lysobacterales</taxon>
        <taxon>Lysobacteraceae</taxon>
        <taxon>Solilutibacter</taxon>
    </lineage>
</organism>
<proteinExistence type="predicted"/>
<dbReference type="EMBL" id="NPZB01000002">
    <property type="protein sequence ID" value="PNS07755.1"/>
    <property type="molecule type" value="Genomic_DNA"/>
</dbReference>
<dbReference type="PROSITE" id="PS50110">
    <property type="entry name" value="RESPONSE_REGULATORY"/>
    <property type="match status" value="1"/>
</dbReference>
<sequence length="121" mass="13361">MMRILLVEDMDSDAELIRLELLGEWPSLQFDWANSRHTLALALKNPPADLALIDSRLPGLHGSETFQLIAGAWPGVPLVFCVGSPDLDPLLQEVVPRAAALVDKNRLETLVPTLRRLATSR</sequence>
<evidence type="ECO:0000313" key="4">
    <source>
        <dbReference type="Proteomes" id="UP000236220"/>
    </source>
</evidence>
<feature type="domain" description="Response regulatory" evidence="2">
    <location>
        <begin position="3"/>
        <end position="118"/>
    </location>
</feature>